<keyword evidence="2" id="KW-1185">Reference proteome</keyword>
<organism evidence="1 2">
    <name type="scientific">Borreliella chilensis</name>
    <dbReference type="NCBI Taxonomy" id="1245910"/>
    <lineage>
        <taxon>Bacteria</taxon>
        <taxon>Pseudomonadati</taxon>
        <taxon>Spirochaetota</taxon>
        <taxon>Spirochaetia</taxon>
        <taxon>Spirochaetales</taxon>
        <taxon>Borreliaceae</taxon>
        <taxon>Borreliella</taxon>
    </lineage>
</organism>
<dbReference type="KEGG" id="bchi:OY14_01785"/>
<dbReference type="HOGENOM" id="CLU_1400113_0_0_12"/>
<proteinExistence type="predicted"/>
<evidence type="ECO:0000313" key="2">
    <source>
        <dbReference type="Proteomes" id="UP000030940"/>
    </source>
</evidence>
<dbReference type="Proteomes" id="UP000030940">
    <property type="component" value="Chromosome"/>
</dbReference>
<dbReference type="PROSITE" id="PS51257">
    <property type="entry name" value="PROKAR_LIPOPROTEIN"/>
    <property type="match status" value="1"/>
</dbReference>
<dbReference type="STRING" id="1245910.OY14_01785"/>
<evidence type="ECO:0000313" key="1">
    <source>
        <dbReference type="EMBL" id="AJA90187.1"/>
    </source>
</evidence>
<dbReference type="AlphaFoldDB" id="A0A0A7V1U0"/>
<keyword evidence="1" id="KW-0449">Lipoprotein</keyword>
<dbReference type="EMBL" id="CP009910">
    <property type="protein sequence ID" value="AJA90187.1"/>
    <property type="molecule type" value="Genomic_DNA"/>
</dbReference>
<sequence length="195" mass="21952">MYKNGFFKNYLIGFLLFLIIGCTSKDSSSEYVEEQEVDNPSELNEASKIDEHTIGHIFHAMGVVHSKNDRKSLGKNIKVFYFSEKDGYFETIPSKKDAKLIVYFYDNIYAGEAPISISGKEAFIFVGITSDFTKIINSNLHGAKSDLIGTFRDLDIKNSKLEVTVDESNPDAKTFLKSVNYIIDGVVKISPMMMN</sequence>
<accession>A0A0A7V1U0</accession>
<gene>
    <name evidence="1" type="ORF">OY14_01785</name>
</gene>
<protein>
    <submittedName>
        <fullName evidence="1">Outer surface lipoprotein</fullName>
    </submittedName>
</protein>
<name>A0A0A7V1U0_9SPIR</name>
<reference evidence="1 2" key="1">
    <citation type="journal article" date="2015" name="Genome Announc.">
        <title>Genome Sequence of Borrelia chilensis VA1, a South American Member of the Lyme Borreliosis Group.</title>
        <authorList>
            <person name="Huang W."/>
            <person name="Ojaimi C."/>
            <person name="Fallon J.T."/>
            <person name="Travisany D."/>
            <person name="Maass A."/>
            <person name="Ivanova L."/>
            <person name="Tomova A."/>
            <person name="Gonzalez-Acuna D."/>
            <person name="Godfrey H.P."/>
            <person name="Cabello F.C."/>
        </authorList>
    </citation>
    <scope>NUCLEOTIDE SEQUENCE [LARGE SCALE GENOMIC DNA]</scope>
    <source>
        <strain evidence="1 2">VA1</strain>
    </source>
</reference>